<sequence length="142" mass="16123">MKHFKGFTIIECVAALAITALTLLLAGWSLTTLSASNRHSLDCSVDWYVFLKEMEAGSHHFVLQEVHVDNIRVHSPQTDLDYLLQKHNDNLYLTSWSRGGYMPLFSGVEACTFKQLPGRRVLVEVTRENGEKLAGVIQFYHE</sequence>
<name>A0A9D1QND3_9LACO</name>
<reference evidence="3" key="2">
    <citation type="submission" date="2021-04" db="EMBL/GenBank/DDBJ databases">
        <authorList>
            <person name="Gilroy R."/>
        </authorList>
    </citation>
    <scope>NUCLEOTIDE SEQUENCE</scope>
    <source>
        <strain evidence="3">ChiHejej3B27-2180</strain>
    </source>
</reference>
<evidence type="ECO:0000256" key="1">
    <source>
        <dbReference type="ARBA" id="ARBA00004241"/>
    </source>
</evidence>
<evidence type="ECO:0000313" key="4">
    <source>
        <dbReference type="Proteomes" id="UP000886878"/>
    </source>
</evidence>
<protein>
    <submittedName>
        <fullName evidence="3">ComGF family competence protein</fullName>
    </submittedName>
</protein>
<dbReference type="EMBL" id="DXGK01000078">
    <property type="protein sequence ID" value="HIW70505.1"/>
    <property type="molecule type" value="Genomic_DNA"/>
</dbReference>
<organism evidence="3 4">
    <name type="scientific">Candidatus Limosilactobacillus merdipullorum</name>
    <dbReference type="NCBI Taxonomy" id="2838653"/>
    <lineage>
        <taxon>Bacteria</taxon>
        <taxon>Bacillati</taxon>
        <taxon>Bacillota</taxon>
        <taxon>Bacilli</taxon>
        <taxon>Lactobacillales</taxon>
        <taxon>Lactobacillaceae</taxon>
        <taxon>Limosilactobacillus</taxon>
    </lineage>
</organism>
<keyword evidence="2" id="KW-0178">Competence</keyword>
<dbReference type="GO" id="GO:0030420">
    <property type="term" value="P:establishment of competence for transformation"/>
    <property type="evidence" value="ECO:0007669"/>
    <property type="project" value="UniProtKB-KW"/>
</dbReference>
<dbReference type="GO" id="GO:0009986">
    <property type="term" value="C:cell surface"/>
    <property type="evidence" value="ECO:0007669"/>
    <property type="project" value="UniProtKB-SubCell"/>
</dbReference>
<comment type="caution">
    <text evidence="3">The sequence shown here is derived from an EMBL/GenBank/DDBJ whole genome shotgun (WGS) entry which is preliminary data.</text>
</comment>
<dbReference type="Pfam" id="PF07963">
    <property type="entry name" value="N_methyl"/>
    <property type="match status" value="1"/>
</dbReference>
<accession>A0A9D1QND3</accession>
<reference evidence="3" key="1">
    <citation type="journal article" date="2021" name="PeerJ">
        <title>Extensive microbial diversity within the chicken gut microbiome revealed by metagenomics and culture.</title>
        <authorList>
            <person name="Gilroy R."/>
            <person name="Ravi A."/>
            <person name="Getino M."/>
            <person name="Pursley I."/>
            <person name="Horton D.L."/>
            <person name="Alikhan N.F."/>
            <person name="Baker D."/>
            <person name="Gharbi K."/>
            <person name="Hall N."/>
            <person name="Watson M."/>
            <person name="Adriaenssens E.M."/>
            <person name="Foster-Nyarko E."/>
            <person name="Jarju S."/>
            <person name="Secka A."/>
            <person name="Antonio M."/>
            <person name="Oren A."/>
            <person name="Chaudhuri R.R."/>
            <person name="La Ragione R."/>
            <person name="Hildebrand F."/>
            <person name="Pallen M.J."/>
        </authorList>
    </citation>
    <scope>NUCLEOTIDE SEQUENCE</scope>
    <source>
        <strain evidence="3">ChiHejej3B27-2180</strain>
    </source>
</reference>
<comment type="subcellular location">
    <subcellularLocation>
        <location evidence="1">Cell surface</location>
    </subcellularLocation>
</comment>
<gene>
    <name evidence="3" type="ORF">H9876_03895</name>
</gene>
<dbReference type="NCBIfam" id="TIGR02532">
    <property type="entry name" value="IV_pilin_GFxxxE"/>
    <property type="match status" value="1"/>
</dbReference>
<dbReference type="Proteomes" id="UP000886878">
    <property type="component" value="Unassembled WGS sequence"/>
</dbReference>
<evidence type="ECO:0000313" key="3">
    <source>
        <dbReference type="EMBL" id="HIW70505.1"/>
    </source>
</evidence>
<evidence type="ECO:0000256" key="2">
    <source>
        <dbReference type="ARBA" id="ARBA00023287"/>
    </source>
</evidence>
<dbReference type="AlphaFoldDB" id="A0A9D1QND3"/>
<dbReference type="InterPro" id="IPR012902">
    <property type="entry name" value="N_methyl_site"/>
</dbReference>
<dbReference type="Pfam" id="PF15980">
    <property type="entry name" value="ComGF"/>
    <property type="match status" value="1"/>
</dbReference>
<proteinExistence type="predicted"/>
<dbReference type="InterPro" id="IPR016977">
    <property type="entry name" value="ComGF"/>
</dbReference>